<reference evidence="2 3" key="1">
    <citation type="submission" date="2019-05" db="EMBL/GenBank/DDBJ databases">
        <title>Another draft genome of Portunus trituberculatus and its Hox gene families provides insights of decapod evolution.</title>
        <authorList>
            <person name="Jeong J.-H."/>
            <person name="Song I."/>
            <person name="Kim S."/>
            <person name="Choi T."/>
            <person name="Kim D."/>
            <person name="Ryu S."/>
            <person name="Kim W."/>
        </authorList>
    </citation>
    <scope>NUCLEOTIDE SEQUENCE [LARGE SCALE GENOMIC DNA]</scope>
    <source>
        <tissue evidence="2">Muscle</tissue>
    </source>
</reference>
<keyword evidence="3" id="KW-1185">Reference proteome</keyword>
<comment type="caution">
    <text evidence="2">The sequence shown here is derived from an EMBL/GenBank/DDBJ whole genome shotgun (WGS) entry which is preliminary data.</text>
</comment>
<organism evidence="2 3">
    <name type="scientific">Portunus trituberculatus</name>
    <name type="common">Swimming crab</name>
    <name type="synonym">Neptunus trituberculatus</name>
    <dbReference type="NCBI Taxonomy" id="210409"/>
    <lineage>
        <taxon>Eukaryota</taxon>
        <taxon>Metazoa</taxon>
        <taxon>Ecdysozoa</taxon>
        <taxon>Arthropoda</taxon>
        <taxon>Crustacea</taxon>
        <taxon>Multicrustacea</taxon>
        <taxon>Malacostraca</taxon>
        <taxon>Eumalacostraca</taxon>
        <taxon>Eucarida</taxon>
        <taxon>Decapoda</taxon>
        <taxon>Pleocyemata</taxon>
        <taxon>Brachyura</taxon>
        <taxon>Eubrachyura</taxon>
        <taxon>Portunoidea</taxon>
        <taxon>Portunidae</taxon>
        <taxon>Portuninae</taxon>
        <taxon>Portunus</taxon>
    </lineage>
</organism>
<sequence>MHSTVVTIGSISVEEGHTKRRTETPPFSYPMGLRCLRMSQINLATTMGHYSNHALSLSHRLRWVNFFFFF</sequence>
<feature type="region of interest" description="Disordered" evidence="1">
    <location>
        <begin position="1"/>
        <end position="25"/>
    </location>
</feature>
<evidence type="ECO:0000313" key="2">
    <source>
        <dbReference type="EMBL" id="MPC37609.1"/>
    </source>
</evidence>
<evidence type="ECO:0000256" key="1">
    <source>
        <dbReference type="SAM" id="MobiDB-lite"/>
    </source>
</evidence>
<feature type="compositionally biased region" description="Polar residues" evidence="1">
    <location>
        <begin position="1"/>
        <end position="10"/>
    </location>
</feature>
<dbReference type="Proteomes" id="UP000324222">
    <property type="component" value="Unassembled WGS sequence"/>
</dbReference>
<name>A0A5B7EX73_PORTR</name>
<dbReference type="EMBL" id="VSRR010003830">
    <property type="protein sequence ID" value="MPC37609.1"/>
    <property type="molecule type" value="Genomic_DNA"/>
</dbReference>
<proteinExistence type="predicted"/>
<dbReference type="AlphaFoldDB" id="A0A5B7EX73"/>
<accession>A0A5B7EX73</accession>
<feature type="compositionally biased region" description="Basic and acidic residues" evidence="1">
    <location>
        <begin position="14"/>
        <end position="23"/>
    </location>
</feature>
<evidence type="ECO:0000313" key="3">
    <source>
        <dbReference type="Proteomes" id="UP000324222"/>
    </source>
</evidence>
<gene>
    <name evidence="2" type="ORF">E2C01_031097</name>
</gene>
<protein>
    <submittedName>
        <fullName evidence="2">Uncharacterized protein</fullName>
    </submittedName>
</protein>